<feature type="domain" description="TonB-dependent receptor plug" evidence="14">
    <location>
        <begin position="53"/>
        <end position="155"/>
    </location>
</feature>
<evidence type="ECO:0000256" key="7">
    <source>
        <dbReference type="ARBA" id="ARBA00023065"/>
    </source>
</evidence>
<evidence type="ECO:0000256" key="8">
    <source>
        <dbReference type="ARBA" id="ARBA00023077"/>
    </source>
</evidence>
<dbReference type="EMBL" id="JPIU01000037">
    <property type="protein sequence ID" value="KIO45587.1"/>
    <property type="molecule type" value="Genomic_DNA"/>
</dbReference>
<evidence type="ECO:0000256" key="6">
    <source>
        <dbReference type="ARBA" id="ARBA00023004"/>
    </source>
</evidence>
<reference evidence="16 18" key="1">
    <citation type="submission" date="2014-07" db="EMBL/GenBank/DDBJ databases">
        <title>Porphyromonadaceae bacterium OUH 308042 = ATCC BAA-2681 = DSM 28342 draft genome.</title>
        <authorList>
            <person name="Sydenham T.V."/>
            <person name="Hasman H."/>
            <person name="Justensen U.S."/>
        </authorList>
    </citation>
    <scope>NUCLEOTIDE SEQUENCE [LARGE SCALE GENOMIC DNA]</scope>
    <source>
        <strain evidence="16 18">OUH 308042</strain>
    </source>
</reference>
<keyword evidence="3 11" id="KW-1134">Transmembrane beta strand</keyword>
<proteinExistence type="inferred from homology"/>
<evidence type="ECO:0000256" key="1">
    <source>
        <dbReference type="ARBA" id="ARBA00004571"/>
    </source>
</evidence>
<keyword evidence="18" id="KW-1185">Reference proteome</keyword>
<gene>
    <name evidence="16" type="ORF">BA92_03740</name>
    <name evidence="15" type="ORF">IE90_09705</name>
</gene>
<dbReference type="GO" id="GO:0006826">
    <property type="term" value="P:iron ion transport"/>
    <property type="evidence" value="ECO:0007669"/>
    <property type="project" value="UniProtKB-KW"/>
</dbReference>
<organism evidence="16 18">
    <name type="scientific">Sanguibacteroides justesenii</name>
    <dbReference type="NCBI Taxonomy" id="1547597"/>
    <lineage>
        <taxon>Bacteria</taxon>
        <taxon>Pseudomonadati</taxon>
        <taxon>Bacteroidota</taxon>
        <taxon>Bacteroidia</taxon>
        <taxon>Bacteroidales</taxon>
        <taxon>Porphyromonadaceae</taxon>
        <taxon>Sanguibacteroides</taxon>
    </lineage>
</organism>
<comment type="caution">
    <text evidence="16">The sequence shown here is derived from an EMBL/GenBank/DDBJ whole genome shotgun (WGS) entry which is preliminary data.</text>
</comment>
<evidence type="ECO:0000256" key="10">
    <source>
        <dbReference type="ARBA" id="ARBA00023237"/>
    </source>
</evidence>
<dbReference type="PANTHER" id="PTHR32552">
    <property type="entry name" value="FERRICHROME IRON RECEPTOR-RELATED"/>
    <property type="match status" value="1"/>
</dbReference>
<dbReference type="RefSeq" id="WP_041503631.1">
    <property type="nucleotide sequence ID" value="NZ_JPIT01000031.1"/>
</dbReference>
<evidence type="ECO:0000256" key="2">
    <source>
        <dbReference type="ARBA" id="ARBA00022448"/>
    </source>
</evidence>
<dbReference type="Pfam" id="PF07715">
    <property type="entry name" value="Plug"/>
    <property type="match status" value="1"/>
</dbReference>
<dbReference type="SUPFAM" id="SSF56935">
    <property type="entry name" value="Porins"/>
    <property type="match status" value="1"/>
</dbReference>
<protein>
    <submittedName>
        <fullName evidence="16">TonB-dependent receptor</fullName>
    </submittedName>
</protein>
<name>A0A0C3NHH3_9PORP</name>
<dbReference type="AlphaFoldDB" id="A0A0C3NHH3"/>
<dbReference type="InterPro" id="IPR039426">
    <property type="entry name" value="TonB-dep_rcpt-like"/>
</dbReference>
<dbReference type="InterPro" id="IPR036942">
    <property type="entry name" value="Beta-barrel_TonB_sf"/>
</dbReference>
<sequence length="711" mass="81748">MRITICIILFCILSKALKGQSSTAIREQDSTYSIIEQLKEVVVSAEKRILPINSIPIALTVITGKNLPNENNLDLRNLSGIVPNFYIQEDGLKLSTPLYIRGIGTVSGTPPVGLYVDGVPVFDKNAFIFDLYDVKQIEVLRGPQTTLYGRNSIIGLINITTNIPSNVFSMEAKAGVASYNSQNYMILTNLPLRNVIYNKLSFTYNRTDGYFKNRYTGGKPNQSDSYNLRYQGLVHTNNTWKIALGMNYNHSFDDGYAYHAIDSLKRHRYTVNYNATSSYERDLVSTYVNLKRNFERTSFLWVTSYSWSEDKQLLDADFTRYDVFQNEKSSKQNLITQEINYQSTQAKRIDWTVGTFGFYKDLTNNYLALFGEDRQLLLPIDLDKALYYNSTKTWGAAGYGQITVKDLLPGLMLTIGLRYDYEKVKLSYRDSLLYHGEQKFTGYHDWKESKDYKEWLPQFSILQRWSDQLSVYASVSKGYKAGGYNIISNEMTSQIVKLGYDKESLWNYETGVKYFSRNSKFNLNASLFYIDWKDQQIFVMGMMGPSIKNAGDARSIGGEMDMKWEFVSRLTYFLSAGYSDSEYYHHLNKEYEGNKIVMAPDFTMNTGFSYYKRIKFFCFNTLTASTSVTGFGTQYFDEANRLKQNPYFLWNMDWGISGKYIDFRIWGKNILNKAFFSYMFTSPVGANLPAYRHSGQSGAPSRFGASITFKI</sequence>
<evidence type="ECO:0000259" key="14">
    <source>
        <dbReference type="Pfam" id="PF07715"/>
    </source>
</evidence>
<reference evidence="15 17" key="2">
    <citation type="submission" date="2014-07" db="EMBL/GenBank/DDBJ databases">
        <title>Porphyromonadaceae bacterium OUH 334697 = ATCC BAA-2682 = DSM 28341 draft genome.</title>
        <authorList>
            <person name="Sydenham T.V."/>
            <person name="Hasman H."/>
            <person name="Justesen U.S."/>
        </authorList>
    </citation>
    <scope>NUCLEOTIDE SEQUENCE [LARGE SCALE GENOMIC DNA]</scope>
    <source>
        <strain evidence="15 17">OUH 334697</strain>
    </source>
</reference>
<dbReference type="PANTHER" id="PTHR32552:SF81">
    <property type="entry name" value="TONB-DEPENDENT OUTER MEMBRANE RECEPTOR"/>
    <property type="match status" value="1"/>
</dbReference>
<keyword evidence="10 11" id="KW-0998">Cell outer membrane</keyword>
<keyword evidence="9 11" id="KW-0472">Membrane</keyword>
<dbReference type="InterPro" id="IPR012910">
    <property type="entry name" value="Plug_dom"/>
</dbReference>
<evidence type="ECO:0000313" key="16">
    <source>
        <dbReference type="EMBL" id="KIO45587.1"/>
    </source>
</evidence>
<evidence type="ECO:0000313" key="15">
    <source>
        <dbReference type="EMBL" id="KIO43408.1"/>
    </source>
</evidence>
<keyword evidence="8 12" id="KW-0798">TonB box</keyword>
<dbReference type="OrthoDB" id="9775095at2"/>
<feature type="domain" description="TonB-dependent receptor-like beta-barrel" evidence="13">
    <location>
        <begin position="188"/>
        <end position="669"/>
    </location>
</feature>
<dbReference type="Pfam" id="PF00593">
    <property type="entry name" value="TonB_dep_Rec_b-barrel"/>
    <property type="match status" value="1"/>
</dbReference>
<evidence type="ECO:0000256" key="11">
    <source>
        <dbReference type="PROSITE-ProRule" id="PRU01360"/>
    </source>
</evidence>
<evidence type="ECO:0000313" key="18">
    <source>
        <dbReference type="Proteomes" id="UP000031980"/>
    </source>
</evidence>
<dbReference type="EMBL" id="JPIT01000031">
    <property type="protein sequence ID" value="KIO43408.1"/>
    <property type="molecule type" value="Genomic_DNA"/>
</dbReference>
<evidence type="ECO:0000256" key="4">
    <source>
        <dbReference type="ARBA" id="ARBA00022496"/>
    </source>
</evidence>
<keyword evidence="7" id="KW-0406">Ion transport</keyword>
<keyword evidence="6" id="KW-0408">Iron</keyword>
<keyword evidence="4" id="KW-0410">Iron transport</keyword>
<evidence type="ECO:0000256" key="3">
    <source>
        <dbReference type="ARBA" id="ARBA00022452"/>
    </source>
</evidence>
<evidence type="ECO:0000256" key="5">
    <source>
        <dbReference type="ARBA" id="ARBA00022692"/>
    </source>
</evidence>
<evidence type="ECO:0000313" key="17">
    <source>
        <dbReference type="Proteomes" id="UP000031937"/>
    </source>
</evidence>
<comment type="similarity">
    <text evidence="11 12">Belongs to the TonB-dependent receptor family.</text>
</comment>
<dbReference type="Proteomes" id="UP000031937">
    <property type="component" value="Unassembled WGS sequence"/>
</dbReference>
<comment type="subcellular location">
    <subcellularLocation>
        <location evidence="1 11">Cell outer membrane</location>
        <topology evidence="1 11">Multi-pass membrane protein</topology>
    </subcellularLocation>
</comment>
<keyword evidence="5 11" id="KW-0812">Transmembrane</keyword>
<dbReference type="GO" id="GO:0009279">
    <property type="term" value="C:cell outer membrane"/>
    <property type="evidence" value="ECO:0007669"/>
    <property type="project" value="UniProtKB-SubCell"/>
</dbReference>
<dbReference type="Gene3D" id="2.40.170.20">
    <property type="entry name" value="TonB-dependent receptor, beta-barrel domain"/>
    <property type="match status" value="1"/>
</dbReference>
<keyword evidence="2 11" id="KW-0813">Transport</keyword>
<dbReference type="PROSITE" id="PS52016">
    <property type="entry name" value="TONB_DEPENDENT_REC_3"/>
    <property type="match status" value="1"/>
</dbReference>
<evidence type="ECO:0000256" key="12">
    <source>
        <dbReference type="RuleBase" id="RU003357"/>
    </source>
</evidence>
<accession>A0A0C3NHH3</accession>
<evidence type="ECO:0000256" key="9">
    <source>
        <dbReference type="ARBA" id="ARBA00023136"/>
    </source>
</evidence>
<evidence type="ECO:0000259" key="13">
    <source>
        <dbReference type="Pfam" id="PF00593"/>
    </source>
</evidence>
<dbReference type="Proteomes" id="UP000031980">
    <property type="component" value="Unassembled WGS sequence"/>
</dbReference>
<keyword evidence="16" id="KW-0675">Receptor</keyword>
<dbReference type="InterPro" id="IPR000531">
    <property type="entry name" value="Beta-barrel_TonB"/>
</dbReference>